<sequence>MRGSYRCGPSGERVAVTVAAVVEGRKAERQAGRRAGEGRC</sequence>
<dbReference type="Proteomes" id="UP000324222">
    <property type="component" value="Unassembled WGS sequence"/>
</dbReference>
<protein>
    <submittedName>
        <fullName evidence="1">Uncharacterized protein</fullName>
    </submittedName>
</protein>
<evidence type="ECO:0000313" key="2">
    <source>
        <dbReference type="Proteomes" id="UP000324222"/>
    </source>
</evidence>
<evidence type="ECO:0000313" key="1">
    <source>
        <dbReference type="EMBL" id="MPD01886.1"/>
    </source>
</evidence>
<comment type="caution">
    <text evidence="1">The sequence shown here is derived from an EMBL/GenBank/DDBJ whole genome shotgun (WGS) entry which is preliminary data.</text>
</comment>
<gene>
    <name evidence="1" type="ORF">E2C01_097434</name>
</gene>
<reference evidence="1 2" key="1">
    <citation type="submission" date="2019-05" db="EMBL/GenBank/DDBJ databases">
        <title>Another draft genome of Portunus trituberculatus and its Hox gene families provides insights of decapod evolution.</title>
        <authorList>
            <person name="Jeong J.-H."/>
            <person name="Song I."/>
            <person name="Kim S."/>
            <person name="Choi T."/>
            <person name="Kim D."/>
            <person name="Ryu S."/>
            <person name="Kim W."/>
        </authorList>
    </citation>
    <scope>NUCLEOTIDE SEQUENCE [LARGE SCALE GENOMIC DNA]</scope>
    <source>
        <tissue evidence="1">Muscle</tissue>
    </source>
</reference>
<accession>A0A5B7K4T8</accession>
<proteinExistence type="predicted"/>
<organism evidence="1 2">
    <name type="scientific">Portunus trituberculatus</name>
    <name type="common">Swimming crab</name>
    <name type="synonym">Neptunus trituberculatus</name>
    <dbReference type="NCBI Taxonomy" id="210409"/>
    <lineage>
        <taxon>Eukaryota</taxon>
        <taxon>Metazoa</taxon>
        <taxon>Ecdysozoa</taxon>
        <taxon>Arthropoda</taxon>
        <taxon>Crustacea</taxon>
        <taxon>Multicrustacea</taxon>
        <taxon>Malacostraca</taxon>
        <taxon>Eumalacostraca</taxon>
        <taxon>Eucarida</taxon>
        <taxon>Decapoda</taxon>
        <taxon>Pleocyemata</taxon>
        <taxon>Brachyura</taxon>
        <taxon>Eubrachyura</taxon>
        <taxon>Portunoidea</taxon>
        <taxon>Portunidae</taxon>
        <taxon>Portuninae</taxon>
        <taxon>Portunus</taxon>
    </lineage>
</organism>
<name>A0A5B7K4T8_PORTR</name>
<keyword evidence="2" id="KW-1185">Reference proteome</keyword>
<dbReference type="EMBL" id="VSRR010128980">
    <property type="protein sequence ID" value="MPD01886.1"/>
    <property type="molecule type" value="Genomic_DNA"/>
</dbReference>
<dbReference type="AlphaFoldDB" id="A0A5B7K4T8"/>